<feature type="region of interest" description="Disordered" evidence="1">
    <location>
        <begin position="66"/>
        <end position="113"/>
    </location>
</feature>
<sequence length="113" mass="12476">MDGGMGLHSYIAQVDHERKHVIDELNRAKTQVPRISILHVVDPAEHSRVSVSAELRKLGQGFAWGQQWSPGAGPAQGVSSGRDNHIPDGVRQKKYSKLSKSSDKHLRFESCPP</sequence>
<evidence type="ECO:0000313" key="2">
    <source>
        <dbReference type="EMBL" id="WMV28627.1"/>
    </source>
</evidence>
<proteinExistence type="predicted"/>
<reference evidence="2" key="1">
    <citation type="submission" date="2023-08" db="EMBL/GenBank/DDBJ databases">
        <title>A de novo genome assembly of Solanum verrucosum Schlechtendal, a Mexican diploid species geographically isolated from the other diploid A-genome species in potato relatives.</title>
        <authorList>
            <person name="Hosaka K."/>
        </authorList>
    </citation>
    <scope>NUCLEOTIDE SEQUENCE</scope>
    <source>
        <tissue evidence="2">Young leaves</tissue>
    </source>
</reference>
<dbReference type="AlphaFoldDB" id="A0AAF0TQ60"/>
<evidence type="ECO:0000256" key="1">
    <source>
        <dbReference type="SAM" id="MobiDB-lite"/>
    </source>
</evidence>
<keyword evidence="3" id="KW-1185">Reference proteome</keyword>
<dbReference type="EMBL" id="CP133616">
    <property type="protein sequence ID" value="WMV28627.1"/>
    <property type="molecule type" value="Genomic_DNA"/>
</dbReference>
<evidence type="ECO:0000313" key="3">
    <source>
        <dbReference type="Proteomes" id="UP001234989"/>
    </source>
</evidence>
<feature type="compositionally biased region" description="Basic and acidic residues" evidence="1">
    <location>
        <begin position="82"/>
        <end position="91"/>
    </location>
</feature>
<protein>
    <submittedName>
        <fullName evidence="2">Uncharacterized protein</fullName>
    </submittedName>
</protein>
<organism evidence="2 3">
    <name type="scientific">Solanum verrucosum</name>
    <dbReference type="NCBI Taxonomy" id="315347"/>
    <lineage>
        <taxon>Eukaryota</taxon>
        <taxon>Viridiplantae</taxon>
        <taxon>Streptophyta</taxon>
        <taxon>Embryophyta</taxon>
        <taxon>Tracheophyta</taxon>
        <taxon>Spermatophyta</taxon>
        <taxon>Magnoliopsida</taxon>
        <taxon>eudicotyledons</taxon>
        <taxon>Gunneridae</taxon>
        <taxon>Pentapetalae</taxon>
        <taxon>asterids</taxon>
        <taxon>lamiids</taxon>
        <taxon>Solanales</taxon>
        <taxon>Solanaceae</taxon>
        <taxon>Solanoideae</taxon>
        <taxon>Solaneae</taxon>
        <taxon>Solanum</taxon>
    </lineage>
</organism>
<accession>A0AAF0TQ60</accession>
<feature type="compositionally biased region" description="Basic and acidic residues" evidence="1">
    <location>
        <begin position="100"/>
        <end position="113"/>
    </location>
</feature>
<gene>
    <name evidence="2" type="ORF">MTR67_022012</name>
</gene>
<dbReference type="Proteomes" id="UP001234989">
    <property type="component" value="Chromosome 5"/>
</dbReference>
<name>A0AAF0TQ60_SOLVR</name>